<name>A0A7W0C7G6_9BACT</name>
<dbReference type="AlphaFoldDB" id="A0A7W0C7G6"/>
<evidence type="ECO:0000256" key="12">
    <source>
        <dbReference type="ARBA" id="ARBA00022842"/>
    </source>
</evidence>
<comment type="catalytic activity">
    <reaction evidence="14">
        <text>pyruvate + ATP + H2O = phosphoenolpyruvate + AMP + phosphate + 2 H(+)</text>
        <dbReference type="Rhea" id="RHEA:11364"/>
        <dbReference type="ChEBI" id="CHEBI:15361"/>
        <dbReference type="ChEBI" id="CHEBI:15377"/>
        <dbReference type="ChEBI" id="CHEBI:15378"/>
        <dbReference type="ChEBI" id="CHEBI:30616"/>
        <dbReference type="ChEBI" id="CHEBI:43474"/>
        <dbReference type="ChEBI" id="CHEBI:58702"/>
        <dbReference type="ChEBI" id="CHEBI:456215"/>
        <dbReference type="EC" id="2.7.9.2"/>
    </reaction>
</comment>
<evidence type="ECO:0000256" key="10">
    <source>
        <dbReference type="ARBA" id="ARBA00022777"/>
    </source>
</evidence>
<dbReference type="PANTHER" id="PTHR43030">
    <property type="entry name" value="PHOSPHOENOLPYRUVATE SYNTHASE"/>
    <property type="match status" value="1"/>
</dbReference>
<dbReference type="SUPFAM" id="SSF56059">
    <property type="entry name" value="Glutathione synthetase ATP-binding domain-like"/>
    <property type="match status" value="1"/>
</dbReference>
<dbReference type="UniPathway" id="UPA00138"/>
<dbReference type="EMBL" id="JACDUS010000002">
    <property type="protein sequence ID" value="MBA2880586.1"/>
    <property type="molecule type" value="Genomic_DNA"/>
</dbReference>
<dbReference type="Proteomes" id="UP000525298">
    <property type="component" value="Unassembled WGS sequence"/>
</dbReference>
<dbReference type="InterPro" id="IPR036637">
    <property type="entry name" value="Phosphohistidine_dom_sf"/>
</dbReference>
<gene>
    <name evidence="17" type="ORF">HNR65_000904</name>
</gene>
<dbReference type="Gene3D" id="3.30.1490.20">
    <property type="entry name" value="ATP-grasp fold, A domain"/>
    <property type="match status" value="1"/>
</dbReference>
<dbReference type="Gene3D" id="3.50.30.10">
    <property type="entry name" value="Phosphohistidine domain"/>
    <property type="match status" value="1"/>
</dbReference>
<dbReference type="PANTHER" id="PTHR43030:SF1">
    <property type="entry name" value="PHOSPHOENOLPYRUVATE SYNTHASE"/>
    <property type="match status" value="1"/>
</dbReference>
<sequence length="839" mass="93260">MAQKIQETASGPIPLTRVQRIGSQTRHLLENWFLRTCFPGSLIRKKYAAFQHLRAGDRRALELISQLEEIRQKNSACDIEYIRHLLGLLDYEIQVLIEALVRFNPVKYALLRNYHRKYAFYAHMALAEDDPKTDPPYVLGLDQELSESLAGGKAAPLSRLIRDFDIPVPAGMVMTTRAFYRLLAANDLTAWVQRQLARIGPNNHSEINEISQALQFAVTEAQMPPELENEFLSGINRLGIENEPLALRSSAVGEDLQASFAGQFKTCLNVGPENWFEAYKQVAASKYSPHAIHYRMRQGFTDQMTPMAVLIMPTIAAKISGILYTRDPHRPELAVSYMVTGSGENLADGGQYQGRADFDRQSRRVGKVAPRDFLGPDILENLFGLGMKLEHAAGRVPQDVEWLLDTSGKLRILQSRPLGMPVADTPDSQPDYPESAVLITGQWVSSGQTAGRVYKLNDLKFLSDIPDQAVLVTDDLPPELTLVLNRVRAVVAEKGSPACHFASVAREAGIPVICNARGAADTLENQQDVSIDGNTGKILAGTFFRAKPGKTASAAPQTPVIQKLADALRYVSPLTLPDSESPDFTIGSCRSLHDIVRYVHEAGVREMFSLVGRRGLDRYGAKRLESGLPLVMHVLDVYKGLSPEAAGQKSVALKHIESLPMRQLFDGLGSPAVQWNSGILHYDWDAYYKSSADFVDVEKSTLFSSYAIVDREYLHALLRFGYHFAVLDSVQGTVPEQNYIHFSFKGGGGSPDQRDMRIYLIQTILEHFGFVVHTTSDLLEAALDRKSMDDTGTGLVVLGIVLGKTVMLDMRLEDQQQIQTLARQIIQETHDIFSVQEKR</sequence>
<comment type="function">
    <text evidence="2">Catalyzes the phosphorylation of pyruvate to phosphoenolpyruvate.</text>
</comment>
<evidence type="ECO:0000256" key="5">
    <source>
        <dbReference type="ARBA" id="ARBA00011996"/>
    </source>
</evidence>
<evidence type="ECO:0000256" key="6">
    <source>
        <dbReference type="ARBA" id="ARBA00021623"/>
    </source>
</evidence>
<keyword evidence="11" id="KW-0067">ATP-binding</keyword>
<evidence type="ECO:0000256" key="4">
    <source>
        <dbReference type="ARBA" id="ARBA00007837"/>
    </source>
</evidence>
<dbReference type="RefSeq" id="WP_181550256.1">
    <property type="nucleotide sequence ID" value="NZ_JACDUS010000002.1"/>
</dbReference>
<evidence type="ECO:0000256" key="1">
    <source>
        <dbReference type="ARBA" id="ARBA00001946"/>
    </source>
</evidence>
<evidence type="ECO:0000256" key="9">
    <source>
        <dbReference type="ARBA" id="ARBA00022741"/>
    </source>
</evidence>
<accession>A0A7W0C7G6</accession>
<dbReference type="InterPro" id="IPR008279">
    <property type="entry name" value="PEP-util_enz_mobile_dom"/>
</dbReference>
<feature type="domain" description="PEP-utilising enzyme mobile" evidence="15">
    <location>
        <begin position="465"/>
        <end position="536"/>
    </location>
</feature>
<dbReference type="InterPro" id="IPR013815">
    <property type="entry name" value="ATP_grasp_subdomain_1"/>
</dbReference>
<dbReference type="Pfam" id="PF01326">
    <property type="entry name" value="PPDK_N"/>
    <property type="match status" value="1"/>
</dbReference>
<evidence type="ECO:0000256" key="3">
    <source>
        <dbReference type="ARBA" id="ARBA00004742"/>
    </source>
</evidence>
<dbReference type="EC" id="2.7.9.2" evidence="5"/>
<evidence type="ECO:0000256" key="7">
    <source>
        <dbReference type="ARBA" id="ARBA00022679"/>
    </source>
</evidence>
<dbReference type="InterPro" id="IPR006319">
    <property type="entry name" value="PEP_synth"/>
</dbReference>
<evidence type="ECO:0000256" key="13">
    <source>
        <dbReference type="ARBA" id="ARBA00033470"/>
    </source>
</evidence>
<dbReference type="Gene3D" id="3.30.470.20">
    <property type="entry name" value="ATP-grasp fold, B domain"/>
    <property type="match status" value="1"/>
</dbReference>
<comment type="cofactor">
    <cofactor evidence="1">
        <name>Mg(2+)</name>
        <dbReference type="ChEBI" id="CHEBI:18420"/>
    </cofactor>
</comment>
<evidence type="ECO:0000256" key="8">
    <source>
        <dbReference type="ARBA" id="ARBA00022723"/>
    </source>
</evidence>
<evidence type="ECO:0000313" key="18">
    <source>
        <dbReference type="Proteomes" id="UP000525298"/>
    </source>
</evidence>
<evidence type="ECO:0000259" key="15">
    <source>
        <dbReference type="Pfam" id="PF00391"/>
    </source>
</evidence>
<comment type="similarity">
    <text evidence="4">Belongs to the PEP-utilizing enzyme family.</text>
</comment>
<dbReference type="GO" id="GO:0008986">
    <property type="term" value="F:pyruvate, water dikinase activity"/>
    <property type="evidence" value="ECO:0007669"/>
    <property type="project" value="UniProtKB-EC"/>
</dbReference>
<dbReference type="InterPro" id="IPR002192">
    <property type="entry name" value="PPDK_AMP/ATP-bd"/>
</dbReference>
<keyword evidence="18" id="KW-1185">Reference proteome</keyword>
<organism evidence="17 18">
    <name type="scientific">Desulfosalsimonas propionicica</name>
    <dbReference type="NCBI Taxonomy" id="332175"/>
    <lineage>
        <taxon>Bacteria</taxon>
        <taxon>Pseudomonadati</taxon>
        <taxon>Thermodesulfobacteriota</taxon>
        <taxon>Desulfobacteria</taxon>
        <taxon>Desulfobacterales</taxon>
        <taxon>Desulfosalsimonadaceae</taxon>
        <taxon>Desulfosalsimonas</taxon>
    </lineage>
</organism>
<evidence type="ECO:0000256" key="14">
    <source>
        <dbReference type="ARBA" id="ARBA00047700"/>
    </source>
</evidence>
<reference evidence="17 18" key="1">
    <citation type="submission" date="2020-07" db="EMBL/GenBank/DDBJ databases">
        <title>Genomic Encyclopedia of Type Strains, Phase IV (KMG-IV): sequencing the most valuable type-strain genomes for metagenomic binning, comparative biology and taxonomic classification.</title>
        <authorList>
            <person name="Goeker M."/>
        </authorList>
    </citation>
    <scope>NUCLEOTIDE SEQUENCE [LARGE SCALE GENOMIC DNA]</scope>
    <source>
        <strain evidence="17 18">DSM 17721</strain>
    </source>
</reference>
<keyword evidence="17" id="KW-0670">Pyruvate</keyword>
<evidence type="ECO:0000256" key="2">
    <source>
        <dbReference type="ARBA" id="ARBA00002988"/>
    </source>
</evidence>
<proteinExistence type="inferred from homology"/>
<comment type="pathway">
    <text evidence="3">Carbohydrate biosynthesis; gluconeogenesis.</text>
</comment>
<dbReference type="SUPFAM" id="SSF52009">
    <property type="entry name" value="Phosphohistidine domain"/>
    <property type="match status" value="1"/>
</dbReference>
<evidence type="ECO:0000256" key="11">
    <source>
        <dbReference type="ARBA" id="ARBA00022840"/>
    </source>
</evidence>
<dbReference type="GO" id="GO:0006094">
    <property type="term" value="P:gluconeogenesis"/>
    <property type="evidence" value="ECO:0007669"/>
    <property type="project" value="UniProtKB-UniPathway"/>
</dbReference>
<feature type="domain" description="Pyruvate phosphate dikinase AMP/ATP-binding" evidence="16">
    <location>
        <begin position="148"/>
        <end position="349"/>
    </location>
</feature>
<dbReference type="GO" id="GO:0046872">
    <property type="term" value="F:metal ion binding"/>
    <property type="evidence" value="ECO:0007669"/>
    <property type="project" value="UniProtKB-KW"/>
</dbReference>
<keyword evidence="7 17" id="KW-0808">Transferase</keyword>
<keyword evidence="10 17" id="KW-0418">Kinase</keyword>
<dbReference type="Pfam" id="PF00391">
    <property type="entry name" value="PEP-utilizers"/>
    <property type="match status" value="1"/>
</dbReference>
<comment type="caution">
    <text evidence="17">The sequence shown here is derived from an EMBL/GenBank/DDBJ whole genome shotgun (WGS) entry which is preliminary data.</text>
</comment>
<evidence type="ECO:0000259" key="16">
    <source>
        <dbReference type="Pfam" id="PF01326"/>
    </source>
</evidence>
<keyword evidence="8" id="KW-0479">Metal-binding</keyword>
<keyword evidence="9" id="KW-0547">Nucleotide-binding</keyword>
<dbReference type="GO" id="GO:0005524">
    <property type="term" value="F:ATP binding"/>
    <property type="evidence" value="ECO:0007669"/>
    <property type="project" value="UniProtKB-KW"/>
</dbReference>
<evidence type="ECO:0000313" key="17">
    <source>
        <dbReference type="EMBL" id="MBA2880586.1"/>
    </source>
</evidence>
<protein>
    <recommendedName>
        <fullName evidence="6">Phosphoenolpyruvate synthase</fullName>
        <ecNumber evidence="5">2.7.9.2</ecNumber>
    </recommendedName>
    <alternativeName>
        <fullName evidence="13">Pyruvate, water dikinase</fullName>
    </alternativeName>
</protein>
<keyword evidence="12" id="KW-0460">Magnesium</keyword>